<dbReference type="SUPFAM" id="SSF63411">
    <property type="entry name" value="LuxS/MPP-like metallohydrolase"/>
    <property type="match status" value="2"/>
</dbReference>
<protein>
    <recommendedName>
        <fullName evidence="4">Zn-dependent peptidase</fullName>
    </recommendedName>
</protein>
<organism evidence="2 3">
    <name type="scientific">Asanoa siamensis</name>
    <dbReference type="NCBI Taxonomy" id="926357"/>
    <lineage>
        <taxon>Bacteria</taxon>
        <taxon>Bacillati</taxon>
        <taxon>Actinomycetota</taxon>
        <taxon>Actinomycetes</taxon>
        <taxon>Micromonosporales</taxon>
        <taxon>Micromonosporaceae</taxon>
        <taxon>Asanoa</taxon>
    </lineage>
</organism>
<evidence type="ECO:0000313" key="2">
    <source>
        <dbReference type="EMBL" id="GIF76857.1"/>
    </source>
</evidence>
<proteinExistence type="predicted"/>
<comment type="caution">
    <text evidence="2">The sequence shown here is derived from an EMBL/GenBank/DDBJ whole genome shotgun (WGS) entry which is preliminary data.</text>
</comment>
<keyword evidence="1" id="KW-0812">Transmembrane</keyword>
<dbReference type="InterPro" id="IPR011249">
    <property type="entry name" value="Metalloenz_LuxS/M16"/>
</dbReference>
<dbReference type="RefSeq" id="WP_203717720.1">
    <property type="nucleotide sequence ID" value="NZ_BONE01000072.1"/>
</dbReference>
<keyword evidence="1" id="KW-0472">Membrane</keyword>
<evidence type="ECO:0008006" key="4">
    <source>
        <dbReference type="Google" id="ProtNLM"/>
    </source>
</evidence>
<accession>A0ABQ4CZZ8</accession>
<sequence>MIRETEVDGVQTLLARKSGPLVAGLTFRVGRADETLATAGITHLLEHLALHHNGLSDYHYNGATGSVVTHFHMQGSPDDIARYLNGVCAALANLPMARLEMEKGILRTEAAGRKRGVNDSLPLWRYGAQGYGLVSYEEMGLPRLTPDDLRRWAATWFTRQNAVLWIASDRVPAGLRLHLPEGVRRPVPRPSSALPTTPAYFSDRVNGVVYDTVVRRSAAAQVFSAVLEREMYRSLRQDGGYSYVASTSYDPRGDGFATVTALADALPDKQDAVLGGFVDLLAKLRVGRIDQADIASVRTKAEEALRHEERDAARLPGAAMNALTGQPNQPGEQLLDEIRAVTADDVRAVAVEATAAGLLLVPDGLDAEWAGYRPAPTFSTSAVDGRSYGSRQNDRLGLVIGAEGVSLVDGTHQVTVRYAECAVALAWPDGGRHLIGLDGIAVRVEPTLYAVPPDQIARLDASVPPGSLVWQPAREPSAIPQPSAGQTITSASPAAKRGPATTAGLVVLIVLAAVMGVLTLLCGAVIVSADPVANPDDAILRDPVTYTMFGVTLAVTIGFAVGAVLVARRRRAA</sequence>
<evidence type="ECO:0000313" key="3">
    <source>
        <dbReference type="Proteomes" id="UP000604117"/>
    </source>
</evidence>
<keyword evidence="1" id="KW-1133">Transmembrane helix</keyword>
<gene>
    <name evidence="2" type="ORF">Asi02nite_63750</name>
</gene>
<dbReference type="Proteomes" id="UP000604117">
    <property type="component" value="Unassembled WGS sequence"/>
</dbReference>
<evidence type="ECO:0000256" key="1">
    <source>
        <dbReference type="SAM" id="Phobius"/>
    </source>
</evidence>
<dbReference type="Gene3D" id="3.30.830.10">
    <property type="entry name" value="Metalloenzyme, LuxS/M16 peptidase-like"/>
    <property type="match status" value="2"/>
</dbReference>
<name>A0ABQ4CZZ8_9ACTN</name>
<feature type="transmembrane region" description="Helical" evidence="1">
    <location>
        <begin position="546"/>
        <end position="567"/>
    </location>
</feature>
<dbReference type="EMBL" id="BONE01000072">
    <property type="protein sequence ID" value="GIF76857.1"/>
    <property type="molecule type" value="Genomic_DNA"/>
</dbReference>
<reference evidence="2 3" key="1">
    <citation type="submission" date="2021-01" db="EMBL/GenBank/DDBJ databases">
        <title>Whole genome shotgun sequence of Asanoa siamensis NBRC 107932.</title>
        <authorList>
            <person name="Komaki H."/>
            <person name="Tamura T."/>
        </authorList>
    </citation>
    <scope>NUCLEOTIDE SEQUENCE [LARGE SCALE GENOMIC DNA]</scope>
    <source>
        <strain evidence="2 3">NBRC 107932</strain>
    </source>
</reference>
<feature type="transmembrane region" description="Helical" evidence="1">
    <location>
        <begin position="505"/>
        <end position="526"/>
    </location>
</feature>
<keyword evidence="3" id="KW-1185">Reference proteome</keyword>